<keyword evidence="3" id="KW-0408">Iron</keyword>
<dbReference type="SUPFAM" id="SSF50022">
    <property type="entry name" value="ISP domain"/>
    <property type="match status" value="1"/>
</dbReference>
<dbReference type="PROSITE" id="PS51296">
    <property type="entry name" value="RIESKE"/>
    <property type="match status" value="1"/>
</dbReference>
<reference evidence="6 7" key="1">
    <citation type="journal article" date="2012" name="Stand. Genomic Sci.">
        <title>Genome sequence of the orange-pigmented seawater bacterium Owenweeksia hongkongensis type strain (UST20020801(T)).</title>
        <authorList>
            <person name="Riedel T."/>
            <person name="Held B."/>
            <person name="Nolan M."/>
            <person name="Lucas S."/>
            <person name="Lapidus A."/>
            <person name="Tice H."/>
            <person name="Del Rio T.G."/>
            <person name="Cheng J.F."/>
            <person name="Han C."/>
            <person name="Tapia R."/>
            <person name="Goodwin L.A."/>
            <person name="Pitluck S."/>
            <person name="Liolios K."/>
            <person name="Mavromatis K."/>
            <person name="Pagani I."/>
            <person name="Ivanova N."/>
            <person name="Mikhailova N."/>
            <person name="Pati A."/>
            <person name="Chen A."/>
            <person name="Palaniappan K."/>
            <person name="Rohde M."/>
            <person name="Tindall B.J."/>
            <person name="Detter J.C."/>
            <person name="Goker M."/>
            <person name="Woyke T."/>
            <person name="Bristow J."/>
            <person name="Eisen J.A."/>
            <person name="Markowitz V."/>
            <person name="Hugenholtz P."/>
            <person name="Klenk H.P."/>
            <person name="Kyrpides N.C."/>
        </authorList>
    </citation>
    <scope>NUCLEOTIDE SEQUENCE</scope>
    <source>
        <strain evidence="7">DSM 17368 / JCM 12287 / NRRL B-23963</strain>
    </source>
</reference>
<dbReference type="GO" id="GO:0051537">
    <property type="term" value="F:2 iron, 2 sulfur cluster binding"/>
    <property type="evidence" value="ECO:0007669"/>
    <property type="project" value="UniProtKB-KW"/>
</dbReference>
<dbReference type="GO" id="GO:0046872">
    <property type="term" value="F:metal ion binding"/>
    <property type="evidence" value="ECO:0007669"/>
    <property type="project" value="UniProtKB-KW"/>
</dbReference>
<evidence type="ECO:0000256" key="2">
    <source>
        <dbReference type="ARBA" id="ARBA00022723"/>
    </source>
</evidence>
<gene>
    <name evidence="6" type="ordered locus">Oweho_2864</name>
</gene>
<proteinExistence type="predicted"/>
<keyword evidence="2" id="KW-0479">Metal-binding</keyword>
<protein>
    <recommendedName>
        <fullName evidence="5">Rieske domain-containing protein</fullName>
    </recommendedName>
</protein>
<keyword evidence="4" id="KW-0411">Iron-sulfur</keyword>
<organism evidence="6 7">
    <name type="scientific">Owenweeksia hongkongensis (strain DSM 17368 / CIP 108786 / JCM 12287 / NRRL B-23963 / UST20020801)</name>
    <dbReference type="NCBI Taxonomy" id="926562"/>
    <lineage>
        <taxon>Bacteria</taxon>
        <taxon>Pseudomonadati</taxon>
        <taxon>Bacteroidota</taxon>
        <taxon>Flavobacteriia</taxon>
        <taxon>Flavobacteriales</taxon>
        <taxon>Owenweeksiaceae</taxon>
        <taxon>Owenweeksia</taxon>
    </lineage>
</organism>
<evidence type="ECO:0000313" key="7">
    <source>
        <dbReference type="Proteomes" id="UP000005631"/>
    </source>
</evidence>
<name>G8R0U5_OWEHD</name>
<accession>G8R0U5</accession>
<feature type="domain" description="Rieske" evidence="5">
    <location>
        <begin position="63"/>
        <end position="165"/>
    </location>
</feature>
<evidence type="ECO:0000313" key="6">
    <source>
        <dbReference type="EMBL" id="AEV33822.1"/>
    </source>
</evidence>
<keyword evidence="1" id="KW-0001">2Fe-2S</keyword>
<evidence type="ECO:0000256" key="1">
    <source>
        <dbReference type="ARBA" id="ARBA00022714"/>
    </source>
</evidence>
<dbReference type="InterPro" id="IPR017941">
    <property type="entry name" value="Rieske_2Fe-2S"/>
</dbReference>
<sequence length="167" mass="18641">MGGIDTKNTSYLFIVFNVFNYPFMKFNHISIWTLLFLGVACGCKKNKTIYFPNVGFEQYVYLNNPSSFPLTSPGGHLLMEGGYRGLIIYRRTLNGNSADFGVYDRACPEHFDEDCSVLEISDDGLFAECPCHGEQYLLLDGSPSGNAELPLHPYPAILNGDVLYISN</sequence>
<dbReference type="Proteomes" id="UP000005631">
    <property type="component" value="Chromosome"/>
</dbReference>
<dbReference type="STRING" id="926562.Oweho_2864"/>
<dbReference type="AlphaFoldDB" id="G8R0U5"/>
<evidence type="ECO:0000256" key="4">
    <source>
        <dbReference type="ARBA" id="ARBA00023014"/>
    </source>
</evidence>
<dbReference type="eggNOG" id="COG2146">
    <property type="taxonomic scope" value="Bacteria"/>
</dbReference>
<evidence type="ECO:0000259" key="5">
    <source>
        <dbReference type="PROSITE" id="PS51296"/>
    </source>
</evidence>
<dbReference type="KEGG" id="oho:Oweho_2864"/>
<evidence type="ECO:0000256" key="3">
    <source>
        <dbReference type="ARBA" id="ARBA00023004"/>
    </source>
</evidence>
<dbReference type="EMBL" id="CP003156">
    <property type="protein sequence ID" value="AEV33822.1"/>
    <property type="molecule type" value="Genomic_DNA"/>
</dbReference>
<dbReference type="HOGENOM" id="CLU_124370_0_0_10"/>
<dbReference type="Gene3D" id="2.102.10.10">
    <property type="entry name" value="Rieske [2Fe-2S] iron-sulphur domain"/>
    <property type="match status" value="1"/>
</dbReference>
<keyword evidence="7" id="KW-1185">Reference proteome</keyword>
<dbReference type="InterPro" id="IPR036922">
    <property type="entry name" value="Rieske_2Fe-2S_sf"/>
</dbReference>